<keyword evidence="1" id="KW-0880">Kelch repeat</keyword>
<evidence type="ECO:0000256" key="1">
    <source>
        <dbReference type="ARBA" id="ARBA00022441"/>
    </source>
</evidence>
<feature type="domain" description="Secretion system C-terminal sorting" evidence="5">
    <location>
        <begin position="317"/>
        <end position="387"/>
    </location>
</feature>
<feature type="signal peptide" evidence="4">
    <location>
        <begin position="1"/>
        <end position="17"/>
    </location>
</feature>
<organism evidence="7 8">
    <name type="scientific">Lishizhenia tianjinensis</name>
    <dbReference type="NCBI Taxonomy" id="477690"/>
    <lineage>
        <taxon>Bacteria</taxon>
        <taxon>Pseudomonadati</taxon>
        <taxon>Bacteroidota</taxon>
        <taxon>Flavobacteriia</taxon>
        <taxon>Flavobacteriales</taxon>
        <taxon>Crocinitomicaceae</taxon>
        <taxon>Lishizhenia</taxon>
    </lineage>
</organism>
<dbReference type="Proteomes" id="UP000236454">
    <property type="component" value="Unassembled WGS sequence"/>
</dbReference>
<dbReference type="Gene3D" id="2.120.10.80">
    <property type="entry name" value="Kelch-type beta propeller"/>
    <property type="match status" value="2"/>
</dbReference>
<reference evidence="7 8" key="1">
    <citation type="submission" date="2016-10" db="EMBL/GenBank/DDBJ databases">
        <authorList>
            <person name="de Groot N.N."/>
        </authorList>
    </citation>
    <scope>NUCLEOTIDE SEQUENCE [LARGE SCALE GENOMIC DNA]</scope>
    <source>
        <strain evidence="7 8">CGMCC 1.7005</strain>
    </source>
</reference>
<keyword evidence="8" id="KW-1185">Reference proteome</keyword>
<dbReference type="Pfam" id="PF24981">
    <property type="entry name" value="Beta-prop_ATRN-LZTR1"/>
    <property type="match status" value="1"/>
</dbReference>
<keyword evidence="2 4" id="KW-0732">Signal</keyword>
<dbReference type="SUPFAM" id="SSF117281">
    <property type="entry name" value="Kelch motif"/>
    <property type="match status" value="1"/>
</dbReference>
<feature type="chain" id="PRO_5014738010" evidence="4">
    <location>
        <begin position="18"/>
        <end position="388"/>
    </location>
</feature>
<evidence type="ECO:0000313" key="8">
    <source>
        <dbReference type="Proteomes" id="UP000236454"/>
    </source>
</evidence>
<dbReference type="OrthoDB" id="103335at2"/>
<evidence type="ECO:0000259" key="5">
    <source>
        <dbReference type="Pfam" id="PF18962"/>
    </source>
</evidence>
<dbReference type="InterPro" id="IPR026444">
    <property type="entry name" value="Secre_tail"/>
</dbReference>
<keyword evidence="3" id="KW-0677">Repeat</keyword>
<name>A0A1I6ZP86_9FLAO</name>
<dbReference type="NCBIfam" id="TIGR04183">
    <property type="entry name" value="Por_Secre_tail"/>
    <property type="match status" value="1"/>
</dbReference>
<gene>
    <name evidence="7" type="ORF">SAMN05216474_1520</name>
</gene>
<evidence type="ECO:0000259" key="6">
    <source>
        <dbReference type="Pfam" id="PF24981"/>
    </source>
</evidence>
<sequence>MKLLCYFILILPLVVCAQQWEALPNFPGDARDDAVAFALQGKGYCVTGKSDNGGSTNTLYSYDPTTEKWEQKSSFPGVDRQYTAVFTIANKAYLIGGYSLDGDALKDVWQYDGELDTWTQKQDFPDSARWSTVAFSSGEYGYFGLGASFSGLKKDFWKYHPKTDTWTKLKDFPGEARRDAIGVALQGKAIVGLGLKGFDAANHFEDLYSFDVFSEEWTAMDNFPGGKLSYAFADKIDTKLIIGGGMKGDQDFQSKVYQYELLTNSWSALDTLLADPMRGSSHFVINREFYLCTGLTGTFTRSKIFHRLSFSEAQITLYPNPAQDRVFLSTTNTATSLLVRLYNTQGELVLEKNTIDSYITLPPLKAGVYFCHLLENEGLIHSQKLVIQ</sequence>
<dbReference type="InterPro" id="IPR015915">
    <property type="entry name" value="Kelch-typ_b-propeller"/>
</dbReference>
<feature type="domain" description="Attractin/MKLN-like beta-propeller" evidence="6">
    <location>
        <begin position="44"/>
        <end position="299"/>
    </location>
</feature>
<evidence type="ECO:0000313" key="7">
    <source>
        <dbReference type="EMBL" id="SFT64523.1"/>
    </source>
</evidence>
<dbReference type="PANTHER" id="PTHR45632:SF3">
    <property type="entry name" value="KELCH-LIKE PROTEIN 32"/>
    <property type="match status" value="1"/>
</dbReference>
<dbReference type="STRING" id="477690.SAMN05216474_1520"/>
<evidence type="ECO:0000256" key="3">
    <source>
        <dbReference type="ARBA" id="ARBA00022737"/>
    </source>
</evidence>
<dbReference type="RefSeq" id="WP_090247810.1">
    <property type="nucleotide sequence ID" value="NZ_FPAS01000002.1"/>
</dbReference>
<evidence type="ECO:0000256" key="4">
    <source>
        <dbReference type="SAM" id="SignalP"/>
    </source>
</evidence>
<dbReference type="Pfam" id="PF18962">
    <property type="entry name" value="Por_Secre_tail"/>
    <property type="match status" value="1"/>
</dbReference>
<evidence type="ECO:0000256" key="2">
    <source>
        <dbReference type="ARBA" id="ARBA00022729"/>
    </source>
</evidence>
<proteinExistence type="predicted"/>
<dbReference type="InterPro" id="IPR056737">
    <property type="entry name" value="Beta-prop_ATRN-MKLN-like"/>
</dbReference>
<protein>
    <submittedName>
        <fullName evidence="7">Por secretion system C-terminal sorting domain-containing protein</fullName>
    </submittedName>
</protein>
<dbReference type="PANTHER" id="PTHR45632">
    <property type="entry name" value="LD33804P"/>
    <property type="match status" value="1"/>
</dbReference>
<accession>A0A1I6ZP86</accession>
<dbReference type="AlphaFoldDB" id="A0A1I6ZP86"/>
<dbReference type="EMBL" id="FPAS01000002">
    <property type="protein sequence ID" value="SFT64523.1"/>
    <property type="molecule type" value="Genomic_DNA"/>
</dbReference>